<dbReference type="EMBL" id="BJUV01000007">
    <property type="protein sequence ID" value="GEK82707.1"/>
    <property type="molecule type" value="Genomic_DNA"/>
</dbReference>
<dbReference type="Proteomes" id="UP000321154">
    <property type="component" value="Unassembled WGS sequence"/>
</dbReference>
<evidence type="ECO:0000313" key="7">
    <source>
        <dbReference type="EMBL" id="GEK82707.1"/>
    </source>
</evidence>
<evidence type="ECO:0000313" key="10">
    <source>
        <dbReference type="Proteomes" id="UP000522688"/>
    </source>
</evidence>
<dbReference type="EMBL" id="JACGWW010000003">
    <property type="protein sequence ID" value="MBA8814115.1"/>
    <property type="molecule type" value="Genomic_DNA"/>
</dbReference>
<feature type="transmembrane region" description="Helical" evidence="5">
    <location>
        <begin position="629"/>
        <end position="648"/>
    </location>
</feature>
<organism evidence="8 10">
    <name type="scientific">Frigoribacterium faeni</name>
    <dbReference type="NCBI Taxonomy" id="145483"/>
    <lineage>
        <taxon>Bacteria</taxon>
        <taxon>Bacillati</taxon>
        <taxon>Actinomycetota</taxon>
        <taxon>Actinomycetes</taxon>
        <taxon>Micrococcales</taxon>
        <taxon>Microbacteriaceae</taxon>
        <taxon>Frigoribacterium</taxon>
    </lineage>
</organism>
<comment type="caution">
    <text evidence="8">The sequence shown here is derived from an EMBL/GenBank/DDBJ whole genome shotgun (WGS) entry which is preliminary data.</text>
</comment>
<dbReference type="NCBIfam" id="TIGR03061">
    <property type="entry name" value="pip_yhgE_Nterm"/>
    <property type="match status" value="1"/>
</dbReference>
<protein>
    <submittedName>
        <fullName evidence="7">ABC transporter</fullName>
    </submittedName>
    <submittedName>
        <fullName evidence="8">Putative membrane protein</fullName>
    </submittedName>
</protein>
<sequence length="723" mass="72386">MKIVTLVRSELQRLTSTGLARLALVALMTVPLLYGGLYLWANQDPYAKLDQVPAALVNADAGSEVDGAAVNYGDDVENEVLDGGDFDWHQATAEEARAGLEDGTYDFTFTIPTDFSADLASASGDDPQRAQIVLATNDTNSYLSTTIAEQAAKTIRASVTERVGKEAATQLLVGLSDIRTNLGDAADGAAQLNDGLGTSVGGADQLVAGAEDAESGADRLASGASDAKAGADRLAAGAASAATGAHTLADGTASLSTGAAALDAGLQQLRSSTADLPQQTQTLADGAAQVAAGNDQLATTVSGVAADSQAAADALPAAQEQARADIAAALAAQGYDADQIAAIAATFAPVTDDLTTRLTDANTQLQTLNGSVGRLAAGADQVSAGTAALASQTPALTAGISDAADGSTQLSSGAASAASGASDLATGLDTLSSGATTLDDGLGTLAGGAGTLATGLGTLSDGTTSLHDGLVQLRDGSTTLSDGLQNGLAQIPASTEQSRDDQASAISDPVAVSDDALTSAGTYGAGLAPFFISLAAWIGIYALFLIVKPLSKRAITAVKAPGRIVTAGWLAPALLGVVQMVALFAIVTGPLGFDVAHPWGMVGLMALASVTFAAIIMTLNVLLGSVGQFLGLVLMVVQLVTAGGTFPWQTLPAPLAALHFALPMSYATDGLRQLMYGGSLATAGGDAGVLACWLLGALLVSYLAAARMTRRRTLRDLRPSLIG</sequence>
<dbReference type="InterPro" id="IPR017500">
    <property type="entry name" value="Phage_infect_YhgE_N"/>
</dbReference>
<dbReference type="AlphaFoldDB" id="A0A7W3JJS0"/>
<dbReference type="NCBIfam" id="TIGR03057">
    <property type="entry name" value="xxxLxxG_by_4"/>
    <property type="match status" value="2"/>
</dbReference>
<evidence type="ECO:0000313" key="9">
    <source>
        <dbReference type="Proteomes" id="UP000321154"/>
    </source>
</evidence>
<evidence type="ECO:0000256" key="3">
    <source>
        <dbReference type="ARBA" id="ARBA00022989"/>
    </source>
</evidence>
<keyword evidence="4 5" id="KW-0472">Membrane</keyword>
<accession>A0A7W3JJS0</accession>
<dbReference type="SUPFAM" id="SSF101967">
    <property type="entry name" value="Adhesin YadA, collagen-binding domain"/>
    <property type="match status" value="1"/>
</dbReference>
<evidence type="ECO:0000256" key="1">
    <source>
        <dbReference type="ARBA" id="ARBA00004141"/>
    </source>
</evidence>
<evidence type="ECO:0000313" key="8">
    <source>
        <dbReference type="EMBL" id="MBA8814115.1"/>
    </source>
</evidence>
<reference evidence="7 9" key="1">
    <citation type="submission" date="2019-07" db="EMBL/GenBank/DDBJ databases">
        <title>Whole genome shotgun sequence of Frigoribacterium faeni NBRC 103066.</title>
        <authorList>
            <person name="Hosoyama A."/>
            <person name="Uohara A."/>
            <person name="Ohji S."/>
            <person name="Ichikawa N."/>
        </authorList>
    </citation>
    <scope>NUCLEOTIDE SEQUENCE [LARGE SCALE GENOMIC DNA]</scope>
    <source>
        <strain evidence="7 9">NBRC 103066</strain>
    </source>
</reference>
<keyword evidence="3 5" id="KW-1133">Transmembrane helix</keyword>
<feature type="transmembrane region" description="Helical" evidence="5">
    <location>
        <begin position="527"/>
        <end position="547"/>
    </location>
</feature>
<dbReference type="GO" id="GO:0016020">
    <property type="term" value="C:membrane"/>
    <property type="evidence" value="ECO:0007669"/>
    <property type="project" value="UniProtKB-SubCell"/>
</dbReference>
<dbReference type="Gene3D" id="1.10.287.950">
    <property type="entry name" value="Methyl-accepting chemotaxis protein"/>
    <property type="match status" value="1"/>
</dbReference>
<feature type="transmembrane region" description="Helical" evidence="5">
    <location>
        <begin position="687"/>
        <end position="705"/>
    </location>
</feature>
<dbReference type="PANTHER" id="PTHR43077">
    <property type="entry name" value="TRANSPORT PERMEASE YVFS-RELATED"/>
    <property type="match status" value="1"/>
</dbReference>
<reference evidence="8 10" key="2">
    <citation type="submission" date="2020-07" db="EMBL/GenBank/DDBJ databases">
        <title>Sequencing the genomes of 1000 actinobacteria strains.</title>
        <authorList>
            <person name="Klenk H.-P."/>
        </authorList>
    </citation>
    <scope>NUCLEOTIDE SEQUENCE [LARGE SCALE GENOMIC DNA]</scope>
    <source>
        <strain evidence="8 10">DSM 10309</strain>
    </source>
</reference>
<keyword evidence="9" id="KW-1185">Reference proteome</keyword>
<dbReference type="NCBIfam" id="TIGR03062">
    <property type="entry name" value="pip_yhgE_Cterm"/>
    <property type="match status" value="1"/>
</dbReference>
<feature type="transmembrane region" description="Helical" evidence="5">
    <location>
        <begin position="567"/>
        <end position="587"/>
    </location>
</feature>
<dbReference type="Proteomes" id="UP000522688">
    <property type="component" value="Unassembled WGS sequence"/>
</dbReference>
<evidence type="ECO:0000256" key="4">
    <source>
        <dbReference type="ARBA" id="ARBA00023136"/>
    </source>
</evidence>
<feature type="transmembrane region" description="Helical" evidence="5">
    <location>
        <begin position="21"/>
        <end position="41"/>
    </location>
</feature>
<dbReference type="PANTHER" id="PTHR43077:SF5">
    <property type="entry name" value="PHAGE INFECTION PROTEIN"/>
    <property type="match status" value="1"/>
</dbReference>
<name>A0A7W3JJS0_9MICO</name>
<evidence type="ECO:0000256" key="5">
    <source>
        <dbReference type="SAM" id="Phobius"/>
    </source>
</evidence>
<dbReference type="GO" id="GO:0140359">
    <property type="term" value="F:ABC-type transporter activity"/>
    <property type="evidence" value="ECO:0007669"/>
    <property type="project" value="InterPro"/>
</dbReference>
<feature type="transmembrane region" description="Helical" evidence="5">
    <location>
        <begin position="599"/>
        <end position="622"/>
    </location>
</feature>
<dbReference type="InterPro" id="IPR051328">
    <property type="entry name" value="T7SS_ABC-Transporter"/>
</dbReference>
<dbReference type="RefSeq" id="WP_146853642.1">
    <property type="nucleotide sequence ID" value="NZ_BAAAHR010000006.1"/>
</dbReference>
<comment type="subcellular location">
    <subcellularLocation>
        <location evidence="1">Membrane</location>
        <topology evidence="1">Multi-pass membrane protein</topology>
    </subcellularLocation>
</comment>
<dbReference type="Pfam" id="PF12698">
    <property type="entry name" value="ABC2_membrane_3"/>
    <property type="match status" value="1"/>
</dbReference>
<keyword evidence="2 5" id="KW-0812">Transmembrane</keyword>
<gene>
    <name evidence="7" type="primary">yhgE</name>
    <name evidence="8" type="ORF">FB463_002381</name>
    <name evidence="7" type="ORF">FFA01_10160</name>
</gene>
<evidence type="ECO:0000259" key="6">
    <source>
        <dbReference type="Pfam" id="PF12698"/>
    </source>
</evidence>
<dbReference type="InterPro" id="IPR017501">
    <property type="entry name" value="Phage_infect_YhgE_C"/>
</dbReference>
<evidence type="ECO:0000256" key="2">
    <source>
        <dbReference type="ARBA" id="ARBA00022692"/>
    </source>
</evidence>
<feature type="domain" description="ABC-2 type transporter transmembrane" evidence="6">
    <location>
        <begin position="484"/>
        <end position="702"/>
    </location>
</feature>
<dbReference type="InterPro" id="IPR011049">
    <property type="entry name" value="Serralysin-like_metalloprot_C"/>
</dbReference>
<dbReference type="InterPro" id="IPR023908">
    <property type="entry name" value="xxxLxxG_rpt"/>
</dbReference>
<dbReference type="InterPro" id="IPR013525">
    <property type="entry name" value="ABC2_TM"/>
</dbReference>
<proteinExistence type="predicted"/>
<dbReference type="OrthoDB" id="9811483at2"/>